<keyword evidence="3 6" id="KW-0694">RNA-binding</keyword>
<evidence type="ECO:0000313" key="7">
    <source>
        <dbReference type="EMBL" id="AGF48703.1"/>
    </source>
</evidence>
<dbReference type="GO" id="GO:0005840">
    <property type="term" value="C:ribosome"/>
    <property type="evidence" value="ECO:0007669"/>
    <property type="project" value="UniProtKB-KW"/>
</dbReference>
<comment type="function">
    <text evidence="6">One of the early assembly proteins it binds 23S rRNA. One of the proteins that surrounds the polypeptide exit tunnel on the outside of the ribosome. Forms the main docking site for trigger factor binding to the ribosome.</text>
</comment>
<dbReference type="GO" id="GO:0003735">
    <property type="term" value="F:structural constituent of ribosome"/>
    <property type="evidence" value="ECO:0007669"/>
    <property type="project" value="InterPro"/>
</dbReference>
<dbReference type="KEGG" id="kon:CONE_0173"/>
<keyword evidence="5 6" id="KW-0687">Ribonucleoprotein</keyword>
<dbReference type="PANTHER" id="PTHR11620">
    <property type="entry name" value="60S RIBOSOMAL PROTEIN L23A"/>
    <property type="match status" value="1"/>
</dbReference>
<comment type="subunit">
    <text evidence="6">Part of the 50S ribosomal subunit. Contacts protein L29, and trigger factor when it is bound to the ribosome.</text>
</comment>
<dbReference type="PATRIC" id="fig|1208920.3.peg.704"/>
<dbReference type="InterPro" id="IPR012677">
    <property type="entry name" value="Nucleotide-bd_a/b_plait_sf"/>
</dbReference>
<reference evidence="7 8" key="1">
    <citation type="journal article" date="2013" name="Genome Biol. Evol.">
        <title>Genome evolution and phylogenomic analysis of candidatus kinetoplastibacterium, the betaproteobacterial endosymbionts of strigomonas and angomonas.</title>
        <authorList>
            <person name="Alves J.M."/>
            <person name="Serrano M.G."/>
            <person name="Maia da Silva F."/>
            <person name="Voegtly L.J."/>
            <person name="Matveyev A.V."/>
            <person name="Teixeira M.M."/>
            <person name="Camargo E.P."/>
            <person name="Buck G.A."/>
        </authorList>
    </citation>
    <scope>NUCLEOTIDE SEQUENCE [LARGE SCALE GENOMIC DNA]</scope>
    <source>
        <strain evidence="7 8">TCC290E</strain>
    </source>
</reference>
<dbReference type="OrthoDB" id="9793353at2"/>
<sequence length="98" mass="11181">MNAERLMQVILAPVVTEKTTNIADKYRQVTFRVLSDATKIEVKAAVELLFNVKVDSVSIFNRKGKVKRFGRFIGHRRNEKKAYVSLSDGHEINFAEVV</sequence>
<keyword evidence="2 6" id="KW-0699">rRNA-binding</keyword>
<dbReference type="Gene3D" id="3.30.70.330">
    <property type="match status" value="1"/>
</dbReference>
<comment type="similarity">
    <text evidence="1 6">Belongs to the universal ribosomal protein uL23 family.</text>
</comment>
<evidence type="ECO:0000256" key="6">
    <source>
        <dbReference type="HAMAP-Rule" id="MF_01369"/>
    </source>
</evidence>
<dbReference type="GO" id="GO:0006412">
    <property type="term" value="P:translation"/>
    <property type="evidence" value="ECO:0007669"/>
    <property type="project" value="UniProtKB-UniRule"/>
</dbReference>
<dbReference type="Proteomes" id="UP000011541">
    <property type="component" value="Chromosome"/>
</dbReference>
<dbReference type="NCBIfam" id="NF004359">
    <property type="entry name" value="PRK05738.1-3"/>
    <property type="match status" value="1"/>
</dbReference>
<proteinExistence type="inferred from homology"/>
<evidence type="ECO:0000256" key="5">
    <source>
        <dbReference type="ARBA" id="ARBA00023274"/>
    </source>
</evidence>
<dbReference type="GO" id="GO:1990904">
    <property type="term" value="C:ribonucleoprotein complex"/>
    <property type="evidence" value="ECO:0007669"/>
    <property type="project" value="UniProtKB-KW"/>
</dbReference>
<dbReference type="HAMAP" id="MF_01369_B">
    <property type="entry name" value="Ribosomal_uL23_B"/>
    <property type="match status" value="1"/>
</dbReference>
<organism evidence="7 8">
    <name type="scientific">Candidatus Kinetoplastidibacterium stringomonadis TCC290E</name>
    <dbReference type="NCBI Taxonomy" id="1208920"/>
    <lineage>
        <taxon>Bacteria</taxon>
        <taxon>Pseudomonadati</taxon>
        <taxon>Pseudomonadota</taxon>
        <taxon>Betaproteobacteria</taxon>
        <taxon>Candidatus Kinetoplastidibacterium</taxon>
    </lineage>
</organism>
<dbReference type="AlphaFoldDB" id="M1L803"/>
<evidence type="ECO:0000256" key="4">
    <source>
        <dbReference type="ARBA" id="ARBA00022980"/>
    </source>
</evidence>
<dbReference type="Pfam" id="PF00276">
    <property type="entry name" value="Ribosomal_L23"/>
    <property type="match status" value="1"/>
</dbReference>
<keyword evidence="4 6" id="KW-0689">Ribosomal protein</keyword>
<keyword evidence="8" id="KW-1185">Reference proteome</keyword>
<protein>
    <recommendedName>
        <fullName evidence="6">Large ribosomal subunit protein uL23</fullName>
    </recommendedName>
</protein>
<dbReference type="FunFam" id="3.30.70.330:FF:000001">
    <property type="entry name" value="50S ribosomal protein L23"/>
    <property type="match status" value="1"/>
</dbReference>
<dbReference type="eggNOG" id="COG0089">
    <property type="taxonomic scope" value="Bacteria"/>
</dbReference>
<accession>M1L803</accession>
<evidence type="ECO:0000256" key="1">
    <source>
        <dbReference type="ARBA" id="ARBA00006700"/>
    </source>
</evidence>
<gene>
    <name evidence="6" type="primary">rplW</name>
    <name evidence="7" type="ORF">CONE_0173</name>
</gene>
<evidence type="ECO:0000256" key="3">
    <source>
        <dbReference type="ARBA" id="ARBA00022884"/>
    </source>
</evidence>
<evidence type="ECO:0000313" key="8">
    <source>
        <dbReference type="Proteomes" id="UP000011541"/>
    </source>
</evidence>
<dbReference type="RefSeq" id="WP_015397383.1">
    <property type="nucleotide sequence ID" value="NC_020299.1"/>
</dbReference>
<dbReference type="STRING" id="1208920.CONE_0173"/>
<name>M1L803_9PROT</name>
<dbReference type="SUPFAM" id="SSF54189">
    <property type="entry name" value="Ribosomal proteins S24e, L23 and L15e"/>
    <property type="match status" value="1"/>
</dbReference>
<dbReference type="InterPro" id="IPR013025">
    <property type="entry name" value="Ribosomal_uL23-like"/>
</dbReference>
<dbReference type="GO" id="GO:0019843">
    <property type="term" value="F:rRNA binding"/>
    <property type="evidence" value="ECO:0007669"/>
    <property type="project" value="UniProtKB-UniRule"/>
</dbReference>
<dbReference type="NCBIfam" id="NF004363">
    <property type="entry name" value="PRK05738.2-4"/>
    <property type="match status" value="1"/>
</dbReference>
<evidence type="ECO:0000256" key="2">
    <source>
        <dbReference type="ARBA" id="ARBA00022730"/>
    </source>
</evidence>
<dbReference type="InterPro" id="IPR012678">
    <property type="entry name" value="Ribosomal_uL23/eL15/eS24_sf"/>
</dbReference>
<dbReference type="EMBL" id="CP003805">
    <property type="protein sequence ID" value="AGF48703.1"/>
    <property type="molecule type" value="Genomic_DNA"/>
</dbReference>
<dbReference type="HOGENOM" id="CLU_037562_3_1_4"/>